<dbReference type="Proteomes" id="UP000694866">
    <property type="component" value="Unplaced"/>
</dbReference>
<accession>A0A9R1TKI6</accession>
<feature type="region of interest" description="Disordered" evidence="1">
    <location>
        <begin position="92"/>
        <end position="124"/>
    </location>
</feature>
<dbReference type="RefSeq" id="XP_011310618.1">
    <property type="nucleotide sequence ID" value="XM_011312316.1"/>
</dbReference>
<dbReference type="KEGG" id="fas:105271019"/>
<organism evidence="2 3">
    <name type="scientific">Fopius arisanus</name>
    <dbReference type="NCBI Taxonomy" id="64838"/>
    <lineage>
        <taxon>Eukaryota</taxon>
        <taxon>Metazoa</taxon>
        <taxon>Ecdysozoa</taxon>
        <taxon>Arthropoda</taxon>
        <taxon>Hexapoda</taxon>
        <taxon>Insecta</taxon>
        <taxon>Pterygota</taxon>
        <taxon>Neoptera</taxon>
        <taxon>Endopterygota</taxon>
        <taxon>Hymenoptera</taxon>
        <taxon>Apocrita</taxon>
        <taxon>Ichneumonoidea</taxon>
        <taxon>Braconidae</taxon>
        <taxon>Opiinae</taxon>
        <taxon>Fopius</taxon>
    </lineage>
</organism>
<protein>
    <submittedName>
        <fullName evidence="3">Uncharacterized protein</fullName>
    </submittedName>
</protein>
<name>A0A9R1TKI6_9HYME</name>
<dbReference type="AlphaFoldDB" id="A0A9R1TKI6"/>
<proteinExistence type="predicted"/>
<keyword evidence="2" id="KW-1185">Reference proteome</keyword>
<dbReference type="GeneID" id="105271019"/>
<sequence>MCSIYNPMDLNVRSYVLGGAACAKKERIMLQEHVEGNHAVSMAECEGKFKRVRLGLDNKQLRTMRALFDSTRHLGVFHLETILDIGYADSSLSHKQRGLGPKVPKTENPSGSSTLNPNEITSLH</sequence>
<feature type="compositionally biased region" description="Polar residues" evidence="1">
    <location>
        <begin position="107"/>
        <end position="124"/>
    </location>
</feature>
<evidence type="ECO:0000313" key="3">
    <source>
        <dbReference type="RefSeq" id="XP_011310618.1"/>
    </source>
</evidence>
<reference evidence="3" key="1">
    <citation type="submission" date="2025-08" db="UniProtKB">
        <authorList>
            <consortium name="RefSeq"/>
        </authorList>
    </citation>
    <scope>IDENTIFICATION</scope>
    <source>
        <strain evidence="3">USDA-PBARC FA_bdor</strain>
        <tissue evidence="3">Whole organism</tissue>
    </source>
</reference>
<evidence type="ECO:0000256" key="1">
    <source>
        <dbReference type="SAM" id="MobiDB-lite"/>
    </source>
</evidence>
<gene>
    <name evidence="3" type="primary">LOC105271019</name>
</gene>
<evidence type="ECO:0000313" key="2">
    <source>
        <dbReference type="Proteomes" id="UP000694866"/>
    </source>
</evidence>